<proteinExistence type="inferred from homology"/>
<dbReference type="Gene3D" id="1.10.580.10">
    <property type="entry name" value="Citrate Synthase, domain 1"/>
    <property type="match status" value="1"/>
</dbReference>
<dbReference type="EC" id="2.3.3.16" evidence="3"/>
<dbReference type="Pfam" id="PF00285">
    <property type="entry name" value="Citrate_synt"/>
    <property type="match status" value="1"/>
</dbReference>
<evidence type="ECO:0000256" key="4">
    <source>
        <dbReference type="ARBA" id="ARBA00022679"/>
    </source>
</evidence>
<accession>A0A1P8K4P0</accession>
<comment type="pathway">
    <text evidence="1">Carbohydrate metabolism; tricarboxylic acid cycle; isocitrate from oxaloacetate: step 1/2.</text>
</comment>
<dbReference type="SUPFAM" id="SSF48256">
    <property type="entry name" value="Citrate synthase"/>
    <property type="match status" value="1"/>
</dbReference>
<dbReference type="PANTHER" id="PTHR11739">
    <property type="entry name" value="CITRATE SYNTHASE"/>
    <property type="match status" value="1"/>
</dbReference>
<dbReference type="Proteomes" id="UP000186609">
    <property type="component" value="Chromosome"/>
</dbReference>
<evidence type="ECO:0000256" key="2">
    <source>
        <dbReference type="ARBA" id="ARBA00010566"/>
    </source>
</evidence>
<dbReference type="PANTHER" id="PTHR11739:SF4">
    <property type="entry name" value="CITRATE SYNTHASE, PEROXISOMAL"/>
    <property type="match status" value="1"/>
</dbReference>
<name>A0A1P8K4P0_9BURK</name>
<dbReference type="GO" id="GO:0005829">
    <property type="term" value="C:cytosol"/>
    <property type="evidence" value="ECO:0007669"/>
    <property type="project" value="TreeGrafter"/>
</dbReference>
<dbReference type="KEGG" id="rhy:RD110_25760"/>
<reference evidence="5 6" key="1">
    <citation type="submission" date="2017-01" db="EMBL/GenBank/DDBJ databases">
        <authorList>
            <person name="Mah S.A."/>
            <person name="Swanson W.J."/>
            <person name="Moy G.W."/>
            <person name="Vacquier V.D."/>
        </authorList>
    </citation>
    <scope>NUCLEOTIDE SEQUENCE [LARGE SCALE GENOMIC DNA]</scope>
    <source>
        <strain evidence="5 6">DCY110</strain>
    </source>
</reference>
<dbReference type="EMBL" id="CP019236">
    <property type="protein sequence ID" value="APW40969.1"/>
    <property type="molecule type" value="Genomic_DNA"/>
</dbReference>
<dbReference type="InterPro" id="IPR036969">
    <property type="entry name" value="Citrate_synthase_sf"/>
</dbReference>
<dbReference type="AlphaFoldDB" id="A0A1P8K4P0"/>
<dbReference type="InterPro" id="IPR016142">
    <property type="entry name" value="Citrate_synth-like_lrg_a-sub"/>
</dbReference>
<dbReference type="UniPathway" id="UPA00223">
    <property type="reaction ID" value="UER00717"/>
</dbReference>
<dbReference type="InterPro" id="IPR016143">
    <property type="entry name" value="Citrate_synth-like_sm_a-sub"/>
</dbReference>
<dbReference type="PRINTS" id="PR00143">
    <property type="entry name" value="CITRTSNTHASE"/>
</dbReference>
<comment type="similarity">
    <text evidence="2">Belongs to the citrate synthase family.</text>
</comment>
<dbReference type="GO" id="GO:0005975">
    <property type="term" value="P:carbohydrate metabolic process"/>
    <property type="evidence" value="ECO:0007669"/>
    <property type="project" value="TreeGrafter"/>
</dbReference>
<evidence type="ECO:0000313" key="5">
    <source>
        <dbReference type="EMBL" id="APW40969.1"/>
    </source>
</evidence>
<organism evidence="5 6">
    <name type="scientific">Rhodoferax koreensis</name>
    <dbReference type="NCBI Taxonomy" id="1842727"/>
    <lineage>
        <taxon>Bacteria</taxon>
        <taxon>Pseudomonadati</taxon>
        <taxon>Pseudomonadota</taxon>
        <taxon>Betaproteobacteria</taxon>
        <taxon>Burkholderiales</taxon>
        <taxon>Comamonadaceae</taxon>
        <taxon>Rhodoferax</taxon>
    </lineage>
</organism>
<keyword evidence="4" id="KW-0808">Transferase</keyword>
<dbReference type="InterPro" id="IPR002020">
    <property type="entry name" value="Citrate_synthase"/>
</dbReference>
<dbReference type="STRING" id="1842727.RD110_25760"/>
<dbReference type="GO" id="GO:0036440">
    <property type="term" value="F:citrate synthase activity"/>
    <property type="evidence" value="ECO:0007669"/>
    <property type="project" value="UniProtKB-EC"/>
</dbReference>
<keyword evidence="6" id="KW-1185">Reference proteome</keyword>
<sequence>MQLLNVRQQTLYAYVSRGWIRSVPQKGQKSHLYLRDDIARVGMRSAARAGHGAVAAAAMNWGEPIFPTSITEITPQGPRYRGHLAADLARSTASFETVAELLWSGVLHERPPWPVQPPGAELLGLTETLGALQARDNILETFALVVLMLGMRRGPVAERLQQGRTLPAAREIMQAVVASCGFLGPARRYRPMQAGEDIVEGLIAALGMSSTDENRAALRHILILMADHELPPGTLGARVVASAGGTLHSCLASALCATSGVEVGRMYERVEAFLGRPQTRTVLLNRALRLHAQGQSVPGFDHPLYPQGDPRAAQLLALARARGQQTRELRSIFRFLEDIHASTGLLPRQEFALVVLARAMELPPQAPAALFALGRIAGWVAHVQEQRASGTLLRPRAKFVEEPASP</sequence>
<evidence type="ECO:0000256" key="3">
    <source>
        <dbReference type="ARBA" id="ARBA00012972"/>
    </source>
</evidence>
<gene>
    <name evidence="5" type="ORF">RD110_25760</name>
</gene>
<protein>
    <recommendedName>
        <fullName evidence="3">citrate synthase (unknown stereospecificity)</fullName>
        <ecNumber evidence="3">2.3.3.16</ecNumber>
    </recommendedName>
</protein>
<evidence type="ECO:0000256" key="1">
    <source>
        <dbReference type="ARBA" id="ARBA00004751"/>
    </source>
</evidence>
<dbReference type="Gene3D" id="1.10.230.10">
    <property type="entry name" value="Cytochrome P450-Terp, domain 2"/>
    <property type="match status" value="1"/>
</dbReference>
<evidence type="ECO:0000313" key="6">
    <source>
        <dbReference type="Proteomes" id="UP000186609"/>
    </source>
</evidence>
<dbReference type="GO" id="GO:0006099">
    <property type="term" value="P:tricarboxylic acid cycle"/>
    <property type="evidence" value="ECO:0007669"/>
    <property type="project" value="UniProtKB-UniPathway"/>
</dbReference>